<sequence>MPRAFFPTAIFLLLLLPFSESFPHPPTVPATPERSSAACPLDIPDNLLRGIAAACSPTDSNIDYRRRCCPALAASLHAAHAAAALAVPSPASDNGRALPDPPDDSEACAVAAEVALRARGVELRRPNETCDVAHCYCGVRLPRLRCPGPFVPSPANWRWVPADEDTATRVATECSFPGLDGCTRCLHALYQLTRKGEEEGPRSNATAAASRRRECQLMGLTWLIAENQGRYLHVAALVLRAFMASPDDVDPATCSVPGDGDGDDIPLPVDSGWFSATAIGLRSSSTFRCALSLFLLTMFIHAQMSM</sequence>
<evidence type="ECO:0000313" key="3">
    <source>
        <dbReference type="EMBL" id="WOK98666.1"/>
    </source>
</evidence>
<feature type="chain" id="PRO_5042846111" evidence="1">
    <location>
        <begin position="22"/>
        <end position="306"/>
    </location>
</feature>
<dbReference type="InterPro" id="IPR040376">
    <property type="entry name" value="At4g28100-like"/>
</dbReference>
<name>A0AAQ3K211_9LILI</name>
<feature type="signal peptide" evidence="1">
    <location>
        <begin position="1"/>
        <end position="21"/>
    </location>
</feature>
<dbReference type="Proteomes" id="UP001327560">
    <property type="component" value="Chromosome 2"/>
</dbReference>
<keyword evidence="4" id="KW-1185">Reference proteome</keyword>
<dbReference type="InterPro" id="IPR043891">
    <property type="entry name" value="SPARK"/>
</dbReference>
<dbReference type="PANTHER" id="PTHR34056:SF1">
    <property type="entry name" value="GPI-ANCHORED PROTEIN"/>
    <property type="match status" value="1"/>
</dbReference>
<dbReference type="EMBL" id="CP136891">
    <property type="protein sequence ID" value="WOK98666.1"/>
    <property type="molecule type" value="Genomic_DNA"/>
</dbReference>
<proteinExistence type="predicted"/>
<reference evidence="3 4" key="1">
    <citation type="submission" date="2023-10" db="EMBL/GenBank/DDBJ databases">
        <title>Chromosome-scale genome assembly provides insights into flower coloration mechanisms of Canna indica.</title>
        <authorList>
            <person name="Li C."/>
        </authorList>
    </citation>
    <scope>NUCLEOTIDE SEQUENCE [LARGE SCALE GENOMIC DNA]</scope>
    <source>
        <tissue evidence="3">Flower</tissue>
    </source>
</reference>
<gene>
    <name evidence="3" type="ORF">Cni_G07378</name>
</gene>
<feature type="domain" description="SPARK" evidence="2">
    <location>
        <begin position="35"/>
        <end position="205"/>
    </location>
</feature>
<evidence type="ECO:0000256" key="1">
    <source>
        <dbReference type="SAM" id="SignalP"/>
    </source>
</evidence>
<keyword evidence="1" id="KW-0732">Signal</keyword>
<dbReference type="PANTHER" id="PTHR34056">
    <property type="entry name" value="GPI-ANCHORED PROTEIN"/>
    <property type="match status" value="1"/>
</dbReference>
<organism evidence="3 4">
    <name type="scientific">Canna indica</name>
    <name type="common">Indian-shot</name>
    <dbReference type="NCBI Taxonomy" id="4628"/>
    <lineage>
        <taxon>Eukaryota</taxon>
        <taxon>Viridiplantae</taxon>
        <taxon>Streptophyta</taxon>
        <taxon>Embryophyta</taxon>
        <taxon>Tracheophyta</taxon>
        <taxon>Spermatophyta</taxon>
        <taxon>Magnoliopsida</taxon>
        <taxon>Liliopsida</taxon>
        <taxon>Zingiberales</taxon>
        <taxon>Cannaceae</taxon>
        <taxon>Canna</taxon>
    </lineage>
</organism>
<dbReference type="AlphaFoldDB" id="A0AAQ3K211"/>
<accession>A0AAQ3K211</accession>
<evidence type="ECO:0000259" key="2">
    <source>
        <dbReference type="Pfam" id="PF19160"/>
    </source>
</evidence>
<evidence type="ECO:0000313" key="4">
    <source>
        <dbReference type="Proteomes" id="UP001327560"/>
    </source>
</evidence>
<dbReference type="Pfam" id="PF19160">
    <property type="entry name" value="SPARK"/>
    <property type="match status" value="1"/>
</dbReference>
<protein>
    <submittedName>
        <fullName evidence="3">GPI-anchored protein</fullName>
    </submittedName>
</protein>